<name>A0A9X2L257_9BACT</name>
<evidence type="ECO:0000259" key="1">
    <source>
        <dbReference type="Pfam" id="PF10047"/>
    </source>
</evidence>
<accession>A0A9X2L257</accession>
<dbReference type="Proteomes" id="UP001139125">
    <property type="component" value="Unassembled WGS sequence"/>
</dbReference>
<gene>
    <name evidence="2" type="ORF">NM125_05075</name>
</gene>
<organism evidence="2 3">
    <name type="scientific">Gracilimonas sediminicola</name>
    <dbReference type="NCBI Taxonomy" id="2952158"/>
    <lineage>
        <taxon>Bacteria</taxon>
        <taxon>Pseudomonadati</taxon>
        <taxon>Balneolota</taxon>
        <taxon>Balneolia</taxon>
        <taxon>Balneolales</taxon>
        <taxon>Balneolaceae</taxon>
        <taxon>Gracilimonas</taxon>
    </lineage>
</organism>
<proteinExistence type="predicted"/>
<evidence type="ECO:0000313" key="3">
    <source>
        <dbReference type="Proteomes" id="UP001139125"/>
    </source>
</evidence>
<comment type="caution">
    <text evidence="2">The sequence shown here is derived from an EMBL/GenBank/DDBJ whole genome shotgun (WGS) entry which is preliminary data.</text>
</comment>
<dbReference type="AlphaFoldDB" id="A0A9X2L257"/>
<protein>
    <submittedName>
        <fullName evidence="2">DUF2281 domain-containing protein</fullName>
    </submittedName>
</protein>
<dbReference type="EMBL" id="JANDBC010000001">
    <property type="protein sequence ID" value="MCP9290946.1"/>
    <property type="molecule type" value="Genomic_DNA"/>
</dbReference>
<reference evidence="2" key="1">
    <citation type="submission" date="2022-06" db="EMBL/GenBank/DDBJ databases">
        <title>Gracilimonas sp. CAU 1638 isolated from sea sediment.</title>
        <authorList>
            <person name="Kim W."/>
        </authorList>
    </citation>
    <scope>NUCLEOTIDE SEQUENCE</scope>
    <source>
        <strain evidence="2">CAU 1638</strain>
    </source>
</reference>
<dbReference type="RefSeq" id="WP_255133476.1">
    <property type="nucleotide sequence ID" value="NZ_JANDBC010000001.1"/>
</dbReference>
<dbReference type="InterPro" id="IPR018739">
    <property type="entry name" value="DUF2281"/>
</dbReference>
<dbReference type="Pfam" id="PF10047">
    <property type="entry name" value="DUF2281"/>
    <property type="match status" value="1"/>
</dbReference>
<keyword evidence="3" id="KW-1185">Reference proteome</keyword>
<sequence>MSNKELLKREIEKIPDHKIQEVLDFVQFLLEKEKEQLNISLVSEPSLKKDWAKPEEDEAWKHL</sequence>
<evidence type="ECO:0000313" key="2">
    <source>
        <dbReference type="EMBL" id="MCP9290946.1"/>
    </source>
</evidence>
<feature type="domain" description="DUF2281" evidence="1">
    <location>
        <begin position="7"/>
        <end position="36"/>
    </location>
</feature>